<evidence type="ECO:0000256" key="1">
    <source>
        <dbReference type="SAM" id="SignalP"/>
    </source>
</evidence>
<reference evidence="2" key="1">
    <citation type="submission" date="2023-04" db="EMBL/GenBank/DDBJ databases">
        <title>Phytophthora fragariaefolia NBRC 109709.</title>
        <authorList>
            <person name="Ichikawa N."/>
            <person name="Sato H."/>
            <person name="Tonouchi N."/>
        </authorList>
    </citation>
    <scope>NUCLEOTIDE SEQUENCE</scope>
    <source>
        <strain evidence="2">NBRC 109709</strain>
    </source>
</reference>
<dbReference type="Proteomes" id="UP001165121">
    <property type="component" value="Unassembled WGS sequence"/>
</dbReference>
<evidence type="ECO:0000313" key="3">
    <source>
        <dbReference type="Proteomes" id="UP001165121"/>
    </source>
</evidence>
<keyword evidence="3" id="KW-1185">Reference proteome</keyword>
<feature type="signal peptide" evidence="1">
    <location>
        <begin position="1"/>
        <end position="19"/>
    </location>
</feature>
<comment type="caution">
    <text evidence="2">The sequence shown here is derived from an EMBL/GenBank/DDBJ whole genome shotgun (WGS) entry which is preliminary data.</text>
</comment>
<protein>
    <submittedName>
        <fullName evidence="2">Unnamed protein product</fullName>
    </submittedName>
</protein>
<dbReference type="OrthoDB" id="144322at2759"/>
<keyword evidence="1" id="KW-0732">Signal</keyword>
<dbReference type="EMBL" id="BSXT01000012">
    <property type="protein sequence ID" value="GMF14710.1"/>
    <property type="molecule type" value="Genomic_DNA"/>
</dbReference>
<organism evidence="2 3">
    <name type="scientific">Phytophthora fragariaefolia</name>
    <dbReference type="NCBI Taxonomy" id="1490495"/>
    <lineage>
        <taxon>Eukaryota</taxon>
        <taxon>Sar</taxon>
        <taxon>Stramenopiles</taxon>
        <taxon>Oomycota</taxon>
        <taxon>Peronosporomycetes</taxon>
        <taxon>Peronosporales</taxon>
        <taxon>Peronosporaceae</taxon>
        <taxon>Phytophthora</taxon>
    </lineage>
</organism>
<name>A0A9W6TK47_9STRA</name>
<gene>
    <name evidence="2" type="ORF">Pfra01_000015100</name>
</gene>
<evidence type="ECO:0000313" key="2">
    <source>
        <dbReference type="EMBL" id="GMF14710.1"/>
    </source>
</evidence>
<proteinExistence type="predicted"/>
<feature type="chain" id="PRO_5040925888" evidence="1">
    <location>
        <begin position="20"/>
        <end position="282"/>
    </location>
</feature>
<sequence>MRFHGFVLLVAGFVSSGGGTPIGITSIVSRNAPVPPRPTSQHGASTNRMLRLYSPAEEEKRATIDKLKGIIESGISVFKPHKDLRKWLKEGDEVLESLKLNKGVGSILTNPNLEKLDNYVSMLKDKFPKRELTTEMAVKRQGQQNRFWLDKEETPIAIFKRLKLDDKAVYPLSGDTLLAWRYYLDVFNKRNPNAKVSELSVFRKIYGDRGLATMFLNANGSQELRARANVLQRTQFKAWSEARVKSNQVLTTVFKLDVSKATSSDNMVEEIYKTWLRKTHRN</sequence>
<dbReference type="AlphaFoldDB" id="A0A9W6TK47"/>
<accession>A0A9W6TK47</accession>